<reference evidence="15 16" key="1">
    <citation type="journal article" date="2016" name="BMC Genomics">
        <title>Type VI secretion systems of human gut Bacteroidales segregate into three genetic architectures, two of which are contained on mobile genetic elements.</title>
        <authorList>
            <person name="Coyne M.J."/>
            <person name="Roelofs K.G."/>
            <person name="Comstock L.E."/>
        </authorList>
    </citation>
    <scope>NUCLEOTIDE SEQUENCE [LARGE SCALE GENOMIC DNA]</scope>
    <source>
        <strain evidence="15 16">CL09T03C01</strain>
    </source>
</reference>
<dbReference type="AlphaFoldDB" id="A0A120A0J5"/>
<keyword evidence="15" id="KW-0675">Receptor</keyword>
<keyword evidence="2 11" id="KW-0813">Transport</keyword>
<name>A0A120A0J5_BACSE</name>
<dbReference type="PANTHER" id="PTHR32552:SF81">
    <property type="entry name" value="TONB-DEPENDENT OUTER MEMBRANE RECEPTOR"/>
    <property type="match status" value="1"/>
</dbReference>
<evidence type="ECO:0000256" key="8">
    <source>
        <dbReference type="ARBA" id="ARBA00023077"/>
    </source>
</evidence>
<organism evidence="15 16">
    <name type="scientific">Bacteroides stercoris</name>
    <dbReference type="NCBI Taxonomy" id="46506"/>
    <lineage>
        <taxon>Bacteria</taxon>
        <taxon>Pseudomonadati</taxon>
        <taxon>Bacteroidota</taxon>
        <taxon>Bacteroidia</taxon>
        <taxon>Bacteroidales</taxon>
        <taxon>Bacteroidaceae</taxon>
        <taxon>Bacteroides</taxon>
    </lineage>
</organism>
<accession>A0A120A0J5</accession>
<proteinExistence type="inferred from homology"/>
<dbReference type="Pfam" id="PF00593">
    <property type="entry name" value="TonB_dep_Rec_b-barrel"/>
    <property type="match status" value="1"/>
</dbReference>
<keyword evidence="16" id="KW-1185">Reference proteome</keyword>
<dbReference type="InterPro" id="IPR039426">
    <property type="entry name" value="TonB-dep_rcpt-like"/>
</dbReference>
<evidence type="ECO:0000256" key="6">
    <source>
        <dbReference type="ARBA" id="ARBA00023004"/>
    </source>
</evidence>
<evidence type="ECO:0000256" key="5">
    <source>
        <dbReference type="ARBA" id="ARBA00022692"/>
    </source>
</evidence>
<dbReference type="InterPro" id="IPR036942">
    <property type="entry name" value="Beta-barrel_TonB_sf"/>
</dbReference>
<dbReference type="PANTHER" id="PTHR32552">
    <property type="entry name" value="FERRICHROME IRON RECEPTOR-RELATED"/>
    <property type="match status" value="1"/>
</dbReference>
<keyword evidence="9 11" id="KW-0472">Membrane</keyword>
<dbReference type="Pfam" id="PF07715">
    <property type="entry name" value="Plug"/>
    <property type="match status" value="1"/>
</dbReference>
<dbReference type="STRING" id="46506.AA415_03002"/>
<dbReference type="PROSITE" id="PS52016">
    <property type="entry name" value="TONB_DEPENDENT_REC_3"/>
    <property type="match status" value="1"/>
</dbReference>
<evidence type="ECO:0000256" key="1">
    <source>
        <dbReference type="ARBA" id="ARBA00004571"/>
    </source>
</evidence>
<keyword evidence="10 11" id="KW-0998">Cell outer membrane</keyword>
<evidence type="ECO:0000313" key="16">
    <source>
        <dbReference type="Proteomes" id="UP000056419"/>
    </source>
</evidence>
<sequence>MAIPLPPRISRHHNPHKLGLHGLEISRYFASETKPVMKQYKIIPLILMLLTAGNVSAADLDTLKVVDVEEVLVIAAPKENRKLREQPTAVTLLSQQDMQAAQVNSIKNLTGLVPNMFIPDYGSRLTSAVYIRGIGSRINTPSVGLYVDNIPYIDKSAFDFDYSDIERIDVLRGPQGTLYGRNAMGGLIKIHTKSPFSYQGTDLRIGAGTHNAYNTSLTHYHRVSEHFAFSTGGFYDYEGGFFRNAALENKKTDKSQSAGGRFRGIYLPSENWKADLNVSYEYSDQGGYPYYYTGSVNPAAQSEEMKSYIGTISNNRESSYYRNLLNTGLNLEYQAQRFTLSAVTGYQFLKDRMFIDQDFTAKDIYTLEQKQRIHTLSEEIVMKSKGSSRWQWATGVFGFYQWLKTDAPVTFREDGMGMLGQMLGNVIPSKIEVPLPMPGMGINILPSLRPGNSNLLINGNFDTPLLNGALFHQSTFRDLFGLTGLSFTAGLRLDYEKMKMTYDSGTAMDYTVGIKGEMVRGGQVIKEIPMMPETALTVQSRYHGSIDKDYLQLLPKFALQYDFKNNRGNVYATVSKGYRSGGYNIQMFSDLLQSSLKNDMMRQTKEEILKAVEGSPSASYKDLINEMFPDAGENPDARSATEYKPEQTWNYEIGTHLNLFNNRLRTDAALFWLETRDQQISRFAGASGLGRETVNAGKSRSLGAELSLAAAITADFTLNTSYGYTYATFKDYVTNARVNGQLQEISYNGNYVPFVPKHTLTVGGQYIFRINPGYWLERIQLNAGYTGAGRVYWTEENTVSQSFYGTLNGRISFQKGRGQIDFWVRNALDKDYAAFYFESMGNGFMQKGRPIQAGIELRCRF</sequence>
<dbReference type="InterPro" id="IPR000531">
    <property type="entry name" value="Beta-barrel_TonB"/>
</dbReference>
<gene>
    <name evidence="15" type="primary">fyuA</name>
    <name evidence="15" type="ORF">AA415_03002</name>
</gene>
<evidence type="ECO:0000256" key="2">
    <source>
        <dbReference type="ARBA" id="ARBA00022448"/>
    </source>
</evidence>
<evidence type="ECO:0000256" key="3">
    <source>
        <dbReference type="ARBA" id="ARBA00022452"/>
    </source>
</evidence>
<evidence type="ECO:0000259" key="14">
    <source>
        <dbReference type="Pfam" id="PF07715"/>
    </source>
</evidence>
<dbReference type="PATRIC" id="fig|46506.5.peg.3238"/>
<dbReference type="Proteomes" id="UP000056419">
    <property type="component" value="Unassembled WGS sequence"/>
</dbReference>
<dbReference type="SUPFAM" id="SSF56935">
    <property type="entry name" value="Porins"/>
    <property type="match status" value="1"/>
</dbReference>
<keyword evidence="3 11" id="KW-1134">Transmembrane beta strand</keyword>
<evidence type="ECO:0000256" key="11">
    <source>
        <dbReference type="PROSITE-ProRule" id="PRU01360"/>
    </source>
</evidence>
<keyword evidence="6" id="KW-0408">Iron</keyword>
<protein>
    <submittedName>
        <fullName evidence="15">Pesticin receptor</fullName>
    </submittedName>
</protein>
<keyword evidence="5 11" id="KW-0812">Transmembrane</keyword>
<dbReference type="Gene3D" id="2.40.170.20">
    <property type="entry name" value="TonB-dependent receptor, beta-barrel domain"/>
    <property type="match status" value="3"/>
</dbReference>
<evidence type="ECO:0000259" key="13">
    <source>
        <dbReference type="Pfam" id="PF00593"/>
    </source>
</evidence>
<feature type="domain" description="TonB-dependent receptor-like beta-barrel" evidence="13">
    <location>
        <begin position="477"/>
        <end position="826"/>
    </location>
</feature>
<evidence type="ECO:0000313" key="15">
    <source>
        <dbReference type="EMBL" id="KWR52153.1"/>
    </source>
</evidence>
<dbReference type="GO" id="GO:0006826">
    <property type="term" value="P:iron ion transport"/>
    <property type="evidence" value="ECO:0007669"/>
    <property type="project" value="UniProtKB-KW"/>
</dbReference>
<evidence type="ECO:0000256" key="12">
    <source>
        <dbReference type="RuleBase" id="RU003357"/>
    </source>
</evidence>
<keyword evidence="7" id="KW-0406">Ion transport</keyword>
<comment type="caution">
    <text evidence="15">The sequence shown here is derived from an EMBL/GenBank/DDBJ whole genome shotgun (WGS) entry which is preliminary data.</text>
</comment>
<comment type="similarity">
    <text evidence="11 12">Belongs to the TonB-dependent receptor family.</text>
</comment>
<keyword evidence="8 12" id="KW-0798">TonB box</keyword>
<dbReference type="GO" id="GO:0009279">
    <property type="term" value="C:cell outer membrane"/>
    <property type="evidence" value="ECO:0007669"/>
    <property type="project" value="UniProtKB-SubCell"/>
</dbReference>
<evidence type="ECO:0000256" key="9">
    <source>
        <dbReference type="ARBA" id="ARBA00023136"/>
    </source>
</evidence>
<comment type="subcellular location">
    <subcellularLocation>
        <location evidence="1 11">Cell outer membrane</location>
        <topology evidence="1 11">Multi-pass membrane protein</topology>
    </subcellularLocation>
</comment>
<keyword evidence="4" id="KW-0410">Iron transport</keyword>
<evidence type="ECO:0000256" key="4">
    <source>
        <dbReference type="ARBA" id="ARBA00022496"/>
    </source>
</evidence>
<dbReference type="EMBL" id="LRGC01000023">
    <property type="protein sequence ID" value="KWR52153.1"/>
    <property type="molecule type" value="Genomic_DNA"/>
</dbReference>
<evidence type="ECO:0000256" key="10">
    <source>
        <dbReference type="ARBA" id="ARBA00023237"/>
    </source>
</evidence>
<feature type="domain" description="TonB-dependent receptor plug" evidence="14">
    <location>
        <begin position="83"/>
        <end position="186"/>
    </location>
</feature>
<evidence type="ECO:0000256" key="7">
    <source>
        <dbReference type="ARBA" id="ARBA00023065"/>
    </source>
</evidence>
<dbReference type="InterPro" id="IPR012910">
    <property type="entry name" value="Plug_dom"/>
</dbReference>